<dbReference type="EMBL" id="CYXX01000015">
    <property type="protein sequence ID" value="CUN13989.1"/>
    <property type="molecule type" value="Genomic_DNA"/>
</dbReference>
<dbReference type="AlphaFoldDB" id="A0A173UGL4"/>
<dbReference type="Proteomes" id="UP000095453">
    <property type="component" value="Unassembled WGS sequence"/>
</dbReference>
<evidence type="ECO:0000313" key="1">
    <source>
        <dbReference type="EMBL" id="CUN13989.1"/>
    </source>
</evidence>
<evidence type="ECO:0000313" key="2">
    <source>
        <dbReference type="Proteomes" id="UP000095453"/>
    </source>
</evidence>
<protein>
    <submittedName>
        <fullName evidence="1">Uncharacterized protein</fullName>
    </submittedName>
</protein>
<name>A0A173UGL4_9FIRM</name>
<proteinExistence type="predicted"/>
<gene>
    <name evidence="1" type="ORF">ERS852444_02059</name>
</gene>
<sequence length="83" mass="9586">MIRKKYDEIGLEYPEVVDKFLKEYGMLNINPGDKCYFDVSFNAIEAIGCNLDGSYFKECLAEYDINETVYPIGEACRKPIEIE</sequence>
<accession>A0A173UGL4</accession>
<reference evidence="1 2" key="1">
    <citation type="submission" date="2015-09" db="EMBL/GenBank/DDBJ databases">
        <authorList>
            <consortium name="Pathogen Informatics"/>
        </authorList>
    </citation>
    <scope>NUCLEOTIDE SEQUENCE [LARGE SCALE GENOMIC DNA]</scope>
    <source>
        <strain evidence="1 2">2789STDY5608887</strain>
    </source>
</reference>
<organism evidence="1 2">
    <name type="scientific">Roseburia inulinivorans</name>
    <dbReference type="NCBI Taxonomy" id="360807"/>
    <lineage>
        <taxon>Bacteria</taxon>
        <taxon>Bacillati</taxon>
        <taxon>Bacillota</taxon>
        <taxon>Clostridia</taxon>
        <taxon>Lachnospirales</taxon>
        <taxon>Lachnospiraceae</taxon>
        <taxon>Roseburia</taxon>
    </lineage>
</organism>